<gene>
    <name evidence="13" type="ORF">B4U79_05137</name>
    <name evidence="15" type="ORF">B4U79_05334</name>
    <name evidence="14" type="ORF">B4U79_09277</name>
</gene>
<evidence type="ECO:0000256" key="12">
    <source>
        <dbReference type="SAM" id="Phobius"/>
    </source>
</evidence>
<dbReference type="Pfam" id="PF00153">
    <property type="entry name" value="Mito_carr"/>
    <property type="match status" value="4"/>
</dbReference>
<evidence type="ECO:0000313" key="16">
    <source>
        <dbReference type="Proteomes" id="UP000285301"/>
    </source>
</evidence>
<evidence type="ECO:0000256" key="3">
    <source>
        <dbReference type="ARBA" id="ARBA00022448"/>
    </source>
</evidence>
<evidence type="ECO:0000313" key="14">
    <source>
        <dbReference type="EMBL" id="RWS10125.1"/>
    </source>
</evidence>
<dbReference type="EMBL" id="NCKU01002549">
    <property type="protein sequence ID" value="RWS09352.1"/>
    <property type="molecule type" value="Genomic_DNA"/>
</dbReference>
<reference evidence="15 16" key="1">
    <citation type="journal article" date="2018" name="Gigascience">
        <title>Genomes of trombidid mites reveal novel predicted allergens and laterally-transferred genes associated with secondary metabolism.</title>
        <authorList>
            <person name="Dong X."/>
            <person name="Chaisiri K."/>
            <person name="Xia D."/>
            <person name="Armstrong S.D."/>
            <person name="Fang Y."/>
            <person name="Donnelly M.J."/>
            <person name="Kadowaki T."/>
            <person name="McGarry J.W."/>
            <person name="Darby A.C."/>
            <person name="Makepeace B.L."/>
        </authorList>
    </citation>
    <scope>NUCLEOTIDE SEQUENCE [LARGE SCALE GENOMIC DNA]</scope>
    <source>
        <strain evidence="15">UoL-WK</strain>
    </source>
</reference>
<protein>
    <submittedName>
        <fullName evidence="15">S-adenosylmethionine mitochondrial carrier protein-like protein</fullName>
    </submittedName>
</protein>
<dbReference type="EMBL" id="NCKU01000608">
    <property type="protein sequence ID" value="RWS14843.1"/>
    <property type="molecule type" value="Genomic_DNA"/>
</dbReference>
<dbReference type="SUPFAM" id="SSF103506">
    <property type="entry name" value="Mitochondrial carrier"/>
    <property type="match status" value="1"/>
</dbReference>
<dbReference type="STRING" id="1965070.A0A3S3SG44"/>
<dbReference type="Gene3D" id="1.50.40.10">
    <property type="entry name" value="Mitochondrial carrier domain"/>
    <property type="match status" value="2"/>
</dbReference>
<dbReference type="EMBL" id="NCKU01002216">
    <property type="protein sequence ID" value="RWS10125.1"/>
    <property type="molecule type" value="Genomic_DNA"/>
</dbReference>
<dbReference type="InterPro" id="IPR018108">
    <property type="entry name" value="MCP_transmembrane"/>
</dbReference>
<dbReference type="FunFam" id="1.50.40.10:FF:000018">
    <property type="entry name" value="S-adenosylmethionine mitochondrial carrier protein-like"/>
    <property type="match status" value="1"/>
</dbReference>
<keyword evidence="3 11" id="KW-0813">Transport</keyword>
<evidence type="ECO:0000256" key="8">
    <source>
        <dbReference type="ARBA" id="ARBA00023128"/>
    </source>
</evidence>
<evidence type="ECO:0000256" key="9">
    <source>
        <dbReference type="ARBA" id="ARBA00023136"/>
    </source>
</evidence>
<feature type="transmembrane region" description="Helical" evidence="12">
    <location>
        <begin position="12"/>
        <end position="32"/>
    </location>
</feature>
<dbReference type="AlphaFoldDB" id="A0A3S3SG44"/>
<reference evidence="15" key="2">
    <citation type="submission" date="2018-11" db="EMBL/GenBank/DDBJ databases">
        <title>Trombidioid mite genomics.</title>
        <authorList>
            <person name="Dong X."/>
        </authorList>
    </citation>
    <scope>NUCLEOTIDE SEQUENCE</scope>
    <source>
        <strain evidence="15">UoL-WK</strain>
    </source>
</reference>
<evidence type="ECO:0000313" key="15">
    <source>
        <dbReference type="EMBL" id="RWS14843.1"/>
    </source>
</evidence>
<feature type="repeat" description="Solcar" evidence="10">
    <location>
        <begin position="89"/>
        <end position="170"/>
    </location>
</feature>
<proteinExistence type="inferred from homology"/>
<feature type="repeat" description="Solcar" evidence="10">
    <location>
        <begin position="179"/>
        <end position="267"/>
    </location>
</feature>
<keyword evidence="4 10" id="KW-0812">Transmembrane</keyword>
<evidence type="ECO:0000256" key="6">
    <source>
        <dbReference type="ARBA" id="ARBA00022792"/>
    </source>
</evidence>
<evidence type="ECO:0000256" key="5">
    <source>
        <dbReference type="ARBA" id="ARBA00022737"/>
    </source>
</evidence>
<feature type="repeat" description="Solcar" evidence="10">
    <location>
        <begin position="7"/>
        <end position="80"/>
    </location>
</feature>
<keyword evidence="7 12" id="KW-1133">Transmembrane helix</keyword>
<keyword evidence="8" id="KW-0496">Mitochondrion</keyword>
<evidence type="ECO:0000256" key="4">
    <source>
        <dbReference type="ARBA" id="ARBA00022692"/>
    </source>
</evidence>
<dbReference type="PROSITE" id="PS50920">
    <property type="entry name" value="SOLCAR"/>
    <property type="match status" value="3"/>
</dbReference>
<evidence type="ECO:0000256" key="7">
    <source>
        <dbReference type="ARBA" id="ARBA00022989"/>
    </source>
</evidence>
<feature type="transmembrane region" description="Helical" evidence="12">
    <location>
        <begin position="52"/>
        <end position="74"/>
    </location>
</feature>
<evidence type="ECO:0000313" key="13">
    <source>
        <dbReference type="EMBL" id="RWS09352.1"/>
    </source>
</evidence>
<accession>A0A3S3SG44</accession>
<dbReference type="GO" id="GO:0005743">
    <property type="term" value="C:mitochondrial inner membrane"/>
    <property type="evidence" value="ECO:0007669"/>
    <property type="project" value="UniProtKB-SubCell"/>
</dbReference>
<keyword evidence="6" id="KW-0999">Mitochondrion inner membrane</keyword>
<comment type="similarity">
    <text evidence="2 11">Belongs to the mitochondrial carrier (TC 2.A.29) family.</text>
</comment>
<keyword evidence="16" id="KW-1185">Reference proteome</keyword>
<dbReference type="InterPro" id="IPR023395">
    <property type="entry name" value="MCP_dom_sf"/>
</dbReference>
<comment type="caution">
    <text evidence="15">The sequence shown here is derived from an EMBL/GenBank/DDBJ whole genome shotgun (WGS) entry which is preliminary data.</text>
</comment>
<keyword evidence="5" id="KW-0677">Repeat</keyword>
<evidence type="ECO:0000256" key="10">
    <source>
        <dbReference type="PROSITE-ProRule" id="PRU00282"/>
    </source>
</evidence>
<comment type="subcellular location">
    <subcellularLocation>
        <location evidence="1">Mitochondrion inner membrane</location>
        <topology evidence="1">Multi-pass membrane protein</topology>
    </subcellularLocation>
</comment>
<dbReference type="OrthoDB" id="276989at2759"/>
<sequence length="271" mass="29951">MESDDSPKYIKCLLGGAFAGMVVDFALFPLDTVKTRLQSELGFWKSGGFRKIYSGIGSVAVGSAPNAALFFCTYETVKHLFKSKIGFQNDQFAQMIAASTGEAVACLIRVPTEVIKQRSQATKVKSIKIFRNTVRNEGFKGLYRGYLTTLLREIPFGLVQYPLWETLKSKWYQRIKQPLHPWQATVCGAIAGGFAAFVTTPLDVAKTRIMLAQKGSKHASGDVIFVLKSIWKSSGTRGLFSGVVPRVLWIAFGGALFLGSYDTFKYLTKNL</sequence>
<organism evidence="15 16">
    <name type="scientific">Dinothrombium tinctorium</name>
    <dbReference type="NCBI Taxonomy" id="1965070"/>
    <lineage>
        <taxon>Eukaryota</taxon>
        <taxon>Metazoa</taxon>
        <taxon>Ecdysozoa</taxon>
        <taxon>Arthropoda</taxon>
        <taxon>Chelicerata</taxon>
        <taxon>Arachnida</taxon>
        <taxon>Acari</taxon>
        <taxon>Acariformes</taxon>
        <taxon>Trombidiformes</taxon>
        <taxon>Prostigmata</taxon>
        <taxon>Anystina</taxon>
        <taxon>Parasitengona</taxon>
        <taxon>Trombidioidea</taxon>
        <taxon>Trombidiidae</taxon>
        <taxon>Dinothrombium</taxon>
    </lineage>
</organism>
<dbReference type="Proteomes" id="UP000285301">
    <property type="component" value="Unassembled WGS sequence"/>
</dbReference>
<evidence type="ECO:0000256" key="1">
    <source>
        <dbReference type="ARBA" id="ARBA00004448"/>
    </source>
</evidence>
<keyword evidence="9 10" id="KW-0472">Membrane</keyword>
<name>A0A3S3SG44_9ACAR</name>
<dbReference type="PANTHER" id="PTHR45667">
    <property type="entry name" value="S-ADENOSYLMETHIONINE MITOCHONDRIAL CARRIER PROTEIN"/>
    <property type="match status" value="1"/>
</dbReference>
<evidence type="ECO:0000256" key="2">
    <source>
        <dbReference type="ARBA" id="ARBA00006375"/>
    </source>
</evidence>
<feature type="transmembrane region" description="Helical" evidence="12">
    <location>
        <begin position="238"/>
        <end position="261"/>
    </location>
</feature>
<evidence type="ECO:0000256" key="11">
    <source>
        <dbReference type="RuleBase" id="RU000488"/>
    </source>
</evidence>